<gene>
    <name evidence="2" type="ORF">EYF80_042869</name>
</gene>
<reference evidence="2 3" key="1">
    <citation type="submission" date="2019-03" db="EMBL/GenBank/DDBJ databases">
        <title>First draft genome of Liparis tanakae, snailfish: a comprehensive survey of snailfish specific genes.</title>
        <authorList>
            <person name="Kim W."/>
            <person name="Song I."/>
            <person name="Jeong J.-H."/>
            <person name="Kim D."/>
            <person name="Kim S."/>
            <person name="Ryu S."/>
            <person name="Song J.Y."/>
            <person name="Lee S.K."/>
        </authorList>
    </citation>
    <scope>NUCLEOTIDE SEQUENCE [LARGE SCALE GENOMIC DNA]</scope>
    <source>
        <tissue evidence="2">Muscle</tissue>
    </source>
</reference>
<protein>
    <submittedName>
        <fullName evidence="2">Uncharacterized protein</fullName>
    </submittedName>
</protein>
<name>A0A4Z2G0Y1_9TELE</name>
<keyword evidence="3" id="KW-1185">Reference proteome</keyword>
<sequence length="146" mass="16322">MSGLQVLELEADGQAKRLQAYWVSGGVKTGRMNHILVTSLWKWVFVRILLAKLKPDERPRGEDGNDGRGDWNQENNKHGASRGPGVIYSDGRTQSDSESSSFSVRLIPILHNDFQLGFSVADTRDFKMSNALWMVLGTFYAMMGNS</sequence>
<feature type="region of interest" description="Disordered" evidence="1">
    <location>
        <begin position="56"/>
        <end position="98"/>
    </location>
</feature>
<evidence type="ECO:0000313" key="3">
    <source>
        <dbReference type="Proteomes" id="UP000314294"/>
    </source>
</evidence>
<dbReference type="Proteomes" id="UP000314294">
    <property type="component" value="Unassembled WGS sequence"/>
</dbReference>
<comment type="caution">
    <text evidence="2">The sequence shown here is derived from an EMBL/GenBank/DDBJ whole genome shotgun (WGS) entry which is preliminary data.</text>
</comment>
<accession>A0A4Z2G0Y1</accession>
<dbReference type="AlphaFoldDB" id="A0A4Z2G0Y1"/>
<evidence type="ECO:0000256" key="1">
    <source>
        <dbReference type="SAM" id="MobiDB-lite"/>
    </source>
</evidence>
<organism evidence="2 3">
    <name type="scientific">Liparis tanakae</name>
    <name type="common">Tanaka's snailfish</name>
    <dbReference type="NCBI Taxonomy" id="230148"/>
    <lineage>
        <taxon>Eukaryota</taxon>
        <taxon>Metazoa</taxon>
        <taxon>Chordata</taxon>
        <taxon>Craniata</taxon>
        <taxon>Vertebrata</taxon>
        <taxon>Euteleostomi</taxon>
        <taxon>Actinopterygii</taxon>
        <taxon>Neopterygii</taxon>
        <taxon>Teleostei</taxon>
        <taxon>Neoteleostei</taxon>
        <taxon>Acanthomorphata</taxon>
        <taxon>Eupercaria</taxon>
        <taxon>Perciformes</taxon>
        <taxon>Cottioidei</taxon>
        <taxon>Cottales</taxon>
        <taxon>Liparidae</taxon>
        <taxon>Liparis</taxon>
    </lineage>
</organism>
<evidence type="ECO:0000313" key="2">
    <source>
        <dbReference type="EMBL" id="TNN46921.1"/>
    </source>
</evidence>
<proteinExistence type="predicted"/>
<feature type="compositionally biased region" description="Basic and acidic residues" evidence="1">
    <location>
        <begin position="56"/>
        <end position="77"/>
    </location>
</feature>
<dbReference type="EMBL" id="SRLO01000767">
    <property type="protein sequence ID" value="TNN46921.1"/>
    <property type="molecule type" value="Genomic_DNA"/>
</dbReference>